<name>A0A383EF04_9ZZZZ</name>
<organism evidence="1">
    <name type="scientific">marine metagenome</name>
    <dbReference type="NCBI Taxonomy" id="408172"/>
    <lineage>
        <taxon>unclassified sequences</taxon>
        <taxon>metagenomes</taxon>
        <taxon>ecological metagenomes</taxon>
    </lineage>
</organism>
<gene>
    <name evidence="1" type="ORF">METZ01_LOCUS508296</name>
</gene>
<accession>A0A383EF04</accession>
<sequence>MPQYKHILTDFKDLRKVIGEVTGSNPAKTRYQQQAEKMNYPFPLVEGEGM</sequence>
<feature type="non-terminal residue" evidence="1">
    <location>
        <position position="50"/>
    </location>
</feature>
<reference evidence="1" key="1">
    <citation type="submission" date="2018-05" db="EMBL/GenBank/DDBJ databases">
        <authorList>
            <person name="Lanie J.A."/>
            <person name="Ng W.-L."/>
            <person name="Kazmierczak K.M."/>
            <person name="Andrzejewski T.M."/>
            <person name="Davidsen T.M."/>
            <person name="Wayne K.J."/>
            <person name="Tettelin H."/>
            <person name="Glass J.I."/>
            <person name="Rusch D."/>
            <person name="Podicherti R."/>
            <person name="Tsui H.-C.T."/>
            <person name="Winkler M.E."/>
        </authorList>
    </citation>
    <scope>NUCLEOTIDE SEQUENCE</scope>
</reference>
<dbReference type="AlphaFoldDB" id="A0A383EF04"/>
<dbReference type="EMBL" id="UINC01225394">
    <property type="protein sequence ID" value="SVE55442.1"/>
    <property type="molecule type" value="Genomic_DNA"/>
</dbReference>
<proteinExistence type="predicted"/>
<evidence type="ECO:0000313" key="1">
    <source>
        <dbReference type="EMBL" id="SVE55442.1"/>
    </source>
</evidence>
<protein>
    <submittedName>
        <fullName evidence="1">Uncharacterized protein</fullName>
    </submittedName>
</protein>